<dbReference type="PANTHER" id="PTHR30173">
    <property type="entry name" value="SIGMA 19 FACTOR"/>
    <property type="match status" value="1"/>
</dbReference>
<dbReference type="AlphaFoldDB" id="A0A8J3RTP9"/>
<proteinExistence type="inferred from homology"/>
<dbReference type="GO" id="GO:0003677">
    <property type="term" value="F:DNA binding"/>
    <property type="evidence" value="ECO:0007669"/>
    <property type="project" value="InterPro"/>
</dbReference>
<comment type="caution">
    <text evidence="7">The sequence shown here is derived from an EMBL/GenBank/DDBJ whole genome shotgun (WGS) entry which is preliminary data.</text>
</comment>
<dbReference type="InterPro" id="IPR032710">
    <property type="entry name" value="NTF2-like_dom_sf"/>
</dbReference>
<name>A0A8J3RTP9_9ACTN</name>
<accession>A0A8J3RTP9</accession>
<feature type="region of interest" description="Disordered" evidence="5">
    <location>
        <begin position="25"/>
        <end position="45"/>
    </location>
</feature>
<evidence type="ECO:0000313" key="7">
    <source>
        <dbReference type="EMBL" id="GIH80001.1"/>
    </source>
</evidence>
<keyword evidence="8" id="KW-1185">Reference proteome</keyword>
<dbReference type="InterPro" id="IPR013324">
    <property type="entry name" value="RNA_pol_sigma_r3/r4-like"/>
</dbReference>
<comment type="similarity">
    <text evidence="1">Belongs to the sigma-70 factor family. ECF subfamily.</text>
</comment>
<evidence type="ECO:0000256" key="1">
    <source>
        <dbReference type="ARBA" id="ARBA00010641"/>
    </source>
</evidence>
<evidence type="ECO:0000313" key="8">
    <source>
        <dbReference type="Proteomes" id="UP000616724"/>
    </source>
</evidence>
<dbReference type="GO" id="GO:0006352">
    <property type="term" value="P:DNA-templated transcription initiation"/>
    <property type="evidence" value="ECO:0007669"/>
    <property type="project" value="InterPro"/>
</dbReference>
<dbReference type="SUPFAM" id="SSF54427">
    <property type="entry name" value="NTF2-like"/>
    <property type="match status" value="1"/>
</dbReference>
<evidence type="ECO:0000259" key="6">
    <source>
        <dbReference type="Pfam" id="PF08281"/>
    </source>
</evidence>
<reference evidence="7 8" key="1">
    <citation type="submission" date="2021-01" db="EMBL/GenBank/DDBJ databases">
        <title>Whole genome shotgun sequence of Planobispora longispora NBRC 13918.</title>
        <authorList>
            <person name="Komaki H."/>
            <person name="Tamura T."/>
        </authorList>
    </citation>
    <scope>NUCLEOTIDE SEQUENCE [LARGE SCALE GENOMIC DNA]</scope>
    <source>
        <strain evidence="7 8">NBRC 13918</strain>
    </source>
</reference>
<evidence type="ECO:0000256" key="5">
    <source>
        <dbReference type="SAM" id="MobiDB-lite"/>
    </source>
</evidence>
<dbReference type="EMBL" id="BOOH01000054">
    <property type="protein sequence ID" value="GIH80001.1"/>
    <property type="molecule type" value="Genomic_DNA"/>
</dbReference>
<dbReference type="Proteomes" id="UP000616724">
    <property type="component" value="Unassembled WGS sequence"/>
</dbReference>
<protein>
    <recommendedName>
        <fullName evidence="6">RNA polymerase sigma factor 70 region 4 type 2 domain-containing protein</fullName>
    </recommendedName>
</protein>
<dbReference type="SUPFAM" id="SSF88659">
    <property type="entry name" value="Sigma3 and sigma4 domains of RNA polymerase sigma factors"/>
    <property type="match status" value="1"/>
</dbReference>
<feature type="domain" description="RNA polymerase sigma factor 70 region 4 type 2" evidence="6">
    <location>
        <begin position="129"/>
        <end position="180"/>
    </location>
</feature>
<evidence type="ECO:0000256" key="2">
    <source>
        <dbReference type="ARBA" id="ARBA00023015"/>
    </source>
</evidence>
<dbReference type="Pfam" id="PF08281">
    <property type="entry name" value="Sigma70_r4_2"/>
    <property type="match status" value="1"/>
</dbReference>
<dbReference type="GO" id="GO:0016987">
    <property type="term" value="F:sigma factor activity"/>
    <property type="evidence" value="ECO:0007669"/>
    <property type="project" value="UniProtKB-KW"/>
</dbReference>
<sequence>MMACQDKHINLHSKGHLSNLNKINKTKATTGESRPDLPGPGRRPRAGLAPCHNWTGLLVLDDLRDARAWLITVVARICLDELGSARVRRESCVGPWLPEPLVGAAGDRALSCPGPGPEDRVTLDESVSMAMLVLLESLSPAERTAFVLYEVFGLSDPEVSAVVGRSEAACRQLVARARGHVRRRAPRFTPDHGQHVQAVEAFLKACFHGSVEELVRVLDPGVVLRSDGGGLVPGVARRPVVGAVNVARLLSGVAARHAVTPRFSAVNGSTGLVFESGGVVVGVMGFTVAESLITEIDFVVNPDKLQRVARRR</sequence>
<keyword evidence="2" id="KW-0805">Transcription regulation</keyword>
<evidence type="ECO:0000256" key="3">
    <source>
        <dbReference type="ARBA" id="ARBA00023082"/>
    </source>
</evidence>
<dbReference type="InterPro" id="IPR036388">
    <property type="entry name" value="WH-like_DNA-bd_sf"/>
</dbReference>
<dbReference type="PANTHER" id="PTHR30173:SF43">
    <property type="entry name" value="ECF RNA POLYMERASE SIGMA FACTOR SIGI-RELATED"/>
    <property type="match status" value="1"/>
</dbReference>
<gene>
    <name evidence="7" type="ORF">Plo01_64300</name>
</gene>
<evidence type="ECO:0000256" key="4">
    <source>
        <dbReference type="ARBA" id="ARBA00023163"/>
    </source>
</evidence>
<dbReference type="Gene3D" id="1.10.10.10">
    <property type="entry name" value="Winged helix-like DNA-binding domain superfamily/Winged helix DNA-binding domain"/>
    <property type="match status" value="1"/>
</dbReference>
<keyword evidence="3" id="KW-0731">Sigma factor</keyword>
<dbReference type="InterPro" id="IPR052704">
    <property type="entry name" value="ECF_Sigma-70_Domain"/>
</dbReference>
<dbReference type="InterPro" id="IPR013249">
    <property type="entry name" value="RNA_pol_sigma70_r4_t2"/>
</dbReference>
<organism evidence="7 8">
    <name type="scientific">Planobispora longispora</name>
    <dbReference type="NCBI Taxonomy" id="28887"/>
    <lineage>
        <taxon>Bacteria</taxon>
        <taxon>Bacillati</taxon>
        <taxon>Actinomycetota</taxon>
        <taxon>Actinomycetes</taxon>
        <taxon>Streptosporangiales</taxon>
        <taxon>Streptosporangiaceae</taxon>
        <taxon>Planobispora</taxon>
    </lineage>
</organism>
<keyword evidence="4" id="KW-0804">Transcription</keyword>